<dbReference type="InterPro" id="IPR045189">
    <property type="entry name" value="UBR4-like"/>
</dbReference>
<feature type="domain" description="E3 ubiquitin ligase UBR4 C-terminal" evidence="2">
    <location>
        <begin position="116"/>
        <end position="243"/>
    </location>
</feature>
<dbReference type="OrthoDB" id="30336at2759"/>
<reference evidence="3 4" key="1">
    <citation type="journal article" date="2020" name="J. Phycol.">
        <title>Comparative genome analysis reveals Cyanidiococcus gen. nov., a new extremophilic red algal genus sister to Cyanidioschyzon (Cyanidioschyzonaceae, Rhodophyta).</title>
        <authorList>
            <person name="Liu S.-L."/>
            <person name="Chiang Y.-R."/>
            <person name="Yoon H.S."/>
            <person name="Fu H.-Y."/>
        </authorList>
    </citation>
    <scope>NUCLEOTIDE SEQUENCE [LARGE SCALE GENOMIC DNA]</scope>
    <source>
        <strain evidence="3 4">THAL066</strain>
    </source>
</reference>
<gene>
    <name evidence="3" type="ORF">F1559_001321</name>
</gene>
<evidence type="ECO:0000313" key="3">
    <source>
        <dbReference type="EMBL" id="KAF6002391.1"/>
    </source>
</evidence>
<dbReference type="EMBL" id="VWRR01000010">
    <property type="protein sequence ID" value="KAF6002391.1"/>
    <property type="molecule type" value="Genomic_DNA"/>
</dbReference>
<accession>A0A7J7IJB4</accession>
<comment type="caution">
    <text evidence="3">The sequence shown here is derived from an EMBL/GenBank/DDBJ whole genome shotgun (WGS) entry which is preliminary data.</text>
</comment>
<protein>
    <recommendedName>
        <fullName evidence="2">E3 ubiquitin ligase UBR4 C-terminal domain-containing protein</fullName>
    </recommendedName>
</protein>
<dbReference type="PANTHER" id="PTHR21725">
    <property type="entry name" value="E3 UBIQUITIN-PROTEIN LIGASE UBR4"/>
    <property type="match status" value="1"/>
</dbReference>
<evidence type="ECO:0000313" key="4">
    <source>
        <dbReference type="Proteomes" id="UP000530660"/>
    </source>
</evidence>
<dbReference type="Proteomes" id="UP000530660">
    <property type="component" value="Unassembled WGS sequence"/>
</dbReference>
<dbReference type="AlphaFoldDB" id="A0A7J7IJB4"/>
<organism evidence="3 4">
    <name type="scientific">Cyanidiococcus yangmingshanensis</name>
    <dbReference type="NCBI Taxonomy" id="2690220"/>
    <lineage>
        <taxon>Eukaryota</taxon>
        <taxon>Rhodophyta</taxon>
        <taxon>Bangiophyceae</taxon>
        <taxon>Cyanidiales</taxon>
        <taxon>Cyanidiaceae</taxon>
        <taxon>Cyanidiococcus</taxon>
    </lineage>
</organism>
<feature type="region of interest" description="Disordered" evidence="1">
    <location>
        <begin position="351"/>
        <end position="371"/>
    </location>
</feature>
<sequence>MSSSKCRSISNAQTARSLEALFALYSLQVWEASTPGSFLSATSEQRLASRFSDERRYTNSEQSLDAFEFEFRKAPTQEDYIRGSLAGQRFRLATIGDTCRQAGLSVPSHDPSVWSMRLIKDFICLQLDLESLLNDDFAMELLVDGLLVPLSMHLGQVFSAKKCSASSLVVVVVVAVTYRLAGLDGEATEALFPAARKATANAETTPQRAVQCWRMPQERLLRSFVEYGGLEQLIQLVPRAPSVAIRQLKEHLAIIEAVGEANDSDTTSALDEMSRAPLDPAQARHLFDQGCLVAAQMALLDTTEHVRAANQLLELLVGQAALVGSIQQGLCHSIYSSRVYDHAERLLRDGSGLHRKQGAEDTRSRSSAAHSTIEIATKEERERLYLRLLARFVDASSILAVLDLSFTALVNLAPESWPCRPFKQLVEILGFLPRPDLWCELDTKGLLPICERALEHLIPLILSRTTLPVTANTPTMHSTESTMTALVEQVIHLLQQAFASAPESLRSHWRMFPSQLALADGLIRLARQPSALGNTTEDLNEIIRAEPSPGAQRLLQAERRFAQARREAARQARERAQAAIQRQVEVVSRPSLAPDTATISEAELAPGTCVYCRETNASHPDDPLCAYVVLTPHDLATEWNLVSRCCSPLFQAEDLAIEPLWTFAIQTAFHLVHEQCHRRACRVDARVIANYLGVSPACSRGAANASSVRCLALFPLYLHGDTTAYATLLRNAWLSFEGMHPSHPLYPSGRLLNHTTSPLLLRARLLASLTVFFYQLVPGTTTKTDPWDQTSAQSAPEGSATPKTRNGLPGEAALALLPHWVAAILYLSRRVPSSRERSDVNSDDDLISSQSIGLLEWELVQSCTLDTDCHRLFASLMRLGSSPAATNTASKHGHCDRSSASEERPRIVICINGWLAV</sequence>
<dbReference type="PANTHER" id="PTHR21725:SF1">
    <property type="entry name" value="E3 UBIQUITIN-PROTEIN LIGASE UBR4"/>
    <property type="match status" value="1"/>
</dbReference>
<feature type="compositionally biased region" description="Polar residues" evidence="1">
    <location>
        <begin position="784"/>
        <end position="804"/>
    </location>
</feature>
<keyword evidence="4" id="KW-1185">Reference proteome</keyword>
<name>A0A7J7IJB4_9RHOD</name>
<dbReference type="Pfam" id="PF13764">
    <property type="entry name" value="E3_UbLigase_R4"/>
    <property type="match status" value="1"/>
</dbReference>
<evidence type="ECO:0000256" key="1">
    <source>
        <dbReference type="SAM" id="MobiDB-lite"/>
    </source>
</evidence>
<feature type="region of interest" description="Disordered" evidence="1">
    <location>
        <begin position="784"/>
        <end position="807"/>
    </location>
</feature>
<proteinExistence type="predicted"/>
<dbReference type="InterPro" id="IPR025704">
    <property type="entry name" value="E3_Ub_ligase_UBR4_C"/>
</dbReference>
<evidence type="ECO:0000259" key="2">
    <source>
        <dbReference type="Pfam" id="PF13764"/>
    </source>
</evidence>
<feature type="compositionally biased region" description="Basic and acidic residues" evidence="1">
    <location>
        <begin position="351"/>
        <end position="364"/>
    </location>
</feature>